<evidence type="ECO:0000313" key="1">
    <source>
        <dbReference type="EMBL" id="QHT90394.1"/>
    </source>
</evidence>
<accession>A0A6C0IBN0</accession>
<dbReference type="AlphaFoldDB" id="A0A6C0IBN0"/>
<organism evidence="1">
    <name type="scientific">viral metagenome</name>
    <dbReference type="NCBI Taxonomy" id="1070528"/>
    <lineage>
        <taxon>unclassified sequences</taxon>
        <taxon>metagenomes</taxon>
        <taxon>organismal metagenomes</taxon>
    </lineage>
</organism>
<protein>
    <recommendedName>
        <fullName evidence="2">Glycosyltransferase</fullName>
    </recommendedName>
</protein>
<name>A0A6C0IBN0_9ZZZZ</name>
<dbReference type="EMBL" id="MN740153">
    <property type="protein sequence ID" value="QHT90394.1"/>
    <property type="molecule type" value="Genomic_DNA"/>
</dbReference>
<proteinExistence type="predicted"/>
<evidence type="ECO:0008006" key="2">
    <source>
        <dbReference type="Google" id="ProtNLM"/>
    </source>
</evidence>
<sequence>MSIDNIVIISGYWLVPNKHSHHKYHQWFHNSLKINQMTYFFCEDQKGIDYIKGFRGDLPTAYIKYPLSGFHSNQYYNPRWTHPVHVPSVELGKIWHEKIHLMKLVKDNSPPTEFYIWCDAGACVYRDDPPPPVRLNLKDIHSLPHDKFCYSDPMLEDDYHNFSGTVYIIHRDMVDRIYELFQEYVDVCNDMYNDWRCGSDQVIFTEMMKDYPDLFYKLSEGYGTNLKALYDHHV</sequence>
<reference evidence="1" key="1">
    <citation type="journal article" date="2020" name="Nature">
        <title>Giant virus diversity and host interactions through global metagenomics.</title>
        <authorList>
            <person name="Schulz F."/>
            <person name="Roux S."/>
            <person name="Paez-Espino D."/>
            <person name="Jungbluth S."/>
            <person name="Walsh D.A."/>
            <person name="Denef V.J."/>
            <person name="McMahon K.D."/>
            <person name="Konstantinidis K.T."/>
            <person name="Eloe-Fadrosh E.A."/>
            <person name="Kyrpides N.C."/>
            <person name="Woyke T."/>
        </authorList>
    </citation>
    <scope>NUCLEOTIDE SEQUENCE</scope>
    <source>
        <strain evidence="1">GVMAG-M-3300023184-68</strain>
    </source>
</reference>